<evidence type="ECO:0000259" key="1">
    <source>
        <dbReference type="PROSITE" id="PS50234"/>
    </source>
</evidence>
<feature type="domain" description="VWFA" evidence="1">
    <location>
        <begin position="90"/>
        <end position="266"/>
    </location>
</feature>
<dbReference type="PROSITE" id="PS50234">
    <property type="entry name" value="VWFA"/>
    <property type="match status" value="1"/>
</dbReference>
<dbReference type="InterPro" id="IPR017802">
    <property type="entry name" value="VWFA-rel_acidobac-type"/>
</dbReference>
<reference evidence="2" key="1">
    <citation type="submission" date="2020-06" db="EMBL/GenBank/DDBJ databases">
        <title>Legume-microbial interactions unlock mineral nutrients during tropical forest succession.</title>
        <authorList>
            <person name="Epihov D.Z."/>
        </authorList>
    </citation>
    <scope>NUCLEOTIDE SEQUENCE [LARGE SCALE GENOMIC DNA]</scope>
    <source>
        <strain evidence="2">Pan2503</strain>
    </source>
</reference>
<keyword evidence="3" id="KW-1185">Reference proteome</keyword>
<dbReference type="EMBL" id="JACDQQ010000279">
    <property type="protein sequence ID" value="MBA0083891.1"/>
    <property type="molecule type" value="Genomic_DNA"/>
</dbReference>
<dbReference type="AlphaFoldDB" id="A0A7V8NM67"/>
<dbReference type="InterPro" id="IPR051266">
    <property type="entry name" value="CLCR"/>
</dbReference>
<organism evidence="2 3">
    <name type="scientific">Candidatus Acidiferrum panamense</name>
    <dbReference type="NCBI Taxonomy" id="2741543"/>
    <lineage>
        <taxon>Bacteria</taxon>
        <taxon>Pseudomonadati</taxon>
        <taxon>Acidobacteriota</taxon>
        <taxon>Terriglobia</taxon>
        <taxon>Candidatus Acidiferrales</taxon>
        <taxon>Candidatus Acidiferrum</taxon>
    </lineage>
</organism>
<name>A0A7V8NM67_9BACT</name>
<dbReference type="InterPro" id="IPR002035">
    <property type="entry name" value="VWF_A"/>
</dbReference>
<proteinExistence type="predicted"/>
<dbReference type="SUPFAM" id="SSF53300">
    <property type="entry name" value="vWA-like"/>
    <property type="match status" value="1"/>
</dbReference>
<dbReference type="PANTHER" id="PTHR10579:SF43">
    <property type="entry name" value="ZINC FINGER (C3HC4-TYPE RING FINGER) FAMILY PROTEIN"/>
    <property type="match status" value="1"/>
</dbReference>
<dbReference type="CDD" id="cd00198">
    <property type="entry name" value="vWFA"/>
    <property type="match status" value="1"/>
</dbReference>
<dbReference type="NCBIfam" id="TIGR03436">
    <property type="entry name" value="acidobact_VWFA"/>
    <property type="match status" value="1"/>
</dbReference>
<dbReference type="SMART" id="SM00327">
    <property type="entry name" value="VWA"/>
    <property type="match status" value="1"/>
</dbReference>
<comment type="caution">
    <text evidence="2">The sequence shown here is derived from an EMBL/GenBank/DDBJ whole genome shotgun (WGS) entry which is preliminary data.</text>
</comment>
<dbReference type="Proteomes" id="UP000567293">
    <property type="component" value="Unassembled WGS sequence"/>
</dbReference>
<dbReference type="Gene3D" id="3.40.50.410">
    <property type="entry name" value="von Willebrand factor, type A domain"/>
    <property type="match status" value="1"/>
</dbReference>
<protein>
    <submittedName>
        <fullName evidence="2">VWA domain-containing protein</fullName>
    </submittedName>
</protein>
<dbReference type="InterPro" id="IPR036465">
    <property type="entry name" value="vWFA_dom_sf"/>
</dbReference>
<dbReference type="Pfam" id="PF13519">
    <property type="entry name" value="VWA_2"/>
    <property type="match status" value="1"/>
</dbReference>
<accession>A0A7V8NM67</accession>
<gene>
    <name evidence="2" type="ORF">HRJ53_02750</name>
</gene>
<evidence type="ECO:0000313" key="2">
    <source>
        <dbReference type="EMBL" id="MBA0083891.1"/>
    </source>
</evidence>
<sequence length="310" mass="34020">MFAGALVCGLAAFGVFGQVSIEPRARPASNEPAIPTASLRVDTNLVLVPVIVDDQLNRPVTGLEKENFRLYDDRMEEVITAFSTEDEPIALGLVFDTSGSMSETLPQGRQAAAQFLRIANPEDEFFLVEFSSSPRLVIPLTSDTNSIHTEVLMSKSGGSTALIDALYLALNEMKKSKKTKKALVLISDGGENHSRYTPNEIKNVVRESDVLIYTVTIGARYDAEARYGLGLMSQLAEMTGAHNYGAGSYELADTALKISVELRNRYVLGYAPHEVARDGHYHRIEVKVVPPRGLGKLRAHWRLGYYAPSD</sequence>
<dbReference type="PANTHER" id="PTHR10579">
    <property type="entry name" value="CALCIUM-ACTIVATED CHLORIDE CHANNEL REGULATOR"/>
    <property type="match status" value="1"/>
</dbReference>
<evidence type="ECO:0000313" key="3">
    <source>
        <dbReference type="Proteomes" id="UP000567293"/>
    </source>
</evidence>